<evidence type="ECO:0000259" key="2">
    <source>
        <dbReference type="Pfam" id="PF00733"/>
    </source>
</evidence>
<accession>A0A1M6VXA2</accession>
<dbReference type="RefSeq" id="WP_083611208.1">
    <property type="nucleotide sequence ID" value="NZ_FQZU01000036.1"/>
</dbReference>
<feature type="domain" description="Asparagine synthetase" evidence="2">
    <location>
        <begin position="19"/>
        <end position="91"/>
    </location>
</feature>
<name>A0A1M6VXA2_9BACT</name>
<dbReference type="Pfam" id="PF00733">
    <property type="entry name" value="Asn_synthase"/>
    <property type="match status" value="1"/>
</dbReference>
<dbReference type="PANTHER" id="PTHR43169:SF2">
    <property type="entry name" value="NAD_GMP SYNTHASE DOMAIN-CONTAINING PROTEIN"/>
    <property type="match status" value="1"/>
</dbReference>
<dbReference type="OrthoDB" id="9776919at2"/>
<dbReference type="GO" id="GO:0016783">
    <property type="term" value="F:sulfurtransferase activity"/>
    <property type="evidence" value="ECO:0007669"/>
    <property type="project" value="InterPro"/>
</dbReference>
<dbReference type="Gene3D" id="3.40.50.620">
    <property type="entry name" value="HUPs"/>
    <property type="match status" value="1"/>
</dbReference>
<dbReference type="NCBIfam" id="TIGR00268">
    <property type="entry name" value="ATP-dependent sacrificial sulfur transferase LarE"/>
    <property type="match status" value="1"/>
</dbReference>
<dbReference type="Proteomes" id="UP000183994">
    <property type="component" value="Unassembled WGS sequence"/>
</dbReference>
<dbReference type="InterPro" id="IPR014729">
    <property type="entry name" value="Rossmann-like_a/b/a_fold"/>
</dbReference>
<dbReference type="PIRSF" id="PIRSF006661">
    <property type="entry name" value="PP-lp_UCP006661"/>
    <property type="match status" value="1"/>
</dbReference>
<gene>
    <name evidence="3" type="ORF">SAMN02745216_04200</name>
</gene>
<protein>
    <recommendedName>
        <fullName evidence="2">Asparagine synthetase domain-containing protein</fullName>
    </recommendedName>
</protein>
<proteinExistence type="predicted"/>
<dbReference type="STRING" id="1121393.SAMN02745216_04200"/>
<dbReference type="EMBL" id="FQZU01000036">
    <property type="protein sequence ID" value="SHK85936.1"/>
    <property type="molecule type" value="Genomic_DNA"/>
</dbReference>
<evidence type="ECO:0000256" key="1">
    <source>
        <dbReference type="PIRSR" id="PIRSR006661-1"/>
    </source>
</evidence>
<keyword evidence="4" id="KW-1185">Reference proteome</keyword>
<evidence type="ECO:0000313" key="4">
    <source>
        <dbReference type="Proteomes" id="UP000183994"/>
    </source>
</evidence>
<feature type="active site" description="Nucleophile and sulfur donor" evidence="1">
    <location>
        <position position="186"/>
    </location>
</feature>
<dbReference type="InterPro" id="IPR001962">
    <property type="entry name" value="Asn_synthase"/>
</dbReference>
<dbReference type="PANTHER" id="PTHR43169">
    <property type="entry name" value="EXSB FAMILY PROTEIN"/>
    <property type="match status" value="1"/>
</dbReference>
<organism evidence="3 4">
    <name type="scientific">Desulfatibacillum alkenivorans DSM 16219</name>
    <dbReference type="NCBI Taxonomy" id="1121393"/>
    <lineage>
        <taxon>Bacteria</taxon>
        <taxon>Pseudomonadati</taxon>
        <taxon>Thermodesulfobacteriota</taxon>
        <taxon>Desulfobacteria</taxon>
        <taxon>Desulfobacterales</taxon>
        <taxon>Desulfatibacillaceae</taxon>
        <taxon>Desulfatibacillum</taxon>
    </lineage>
</organism>
<dbReference type="SUPFAM" id="SSF52402">
    <property type="entry name" value="Adenine nucleotide alpha hydrolases-like"/>
    <property type="match status" value="1"/>
</dbReference>
<sequence length="279" mass="30489">MEAAKPHSPMPPNLESKVQQVRDMLAAQKSVLVAFSGGVDSSLLLALAQQALGNKTAAGTVDSPLLPQCEKQEAALLAQQLGIKHHIIKAGEMESREFRANPKNRCYICKGLHMRALMELAKSLGLAKVAHGANTDDYSDYRPGLQAARELGVLSPLADAGMTKQEIRDASKVLGLKTWDKPSMACLASRIPYGSEVTAEKLAAIEKAEDFLRSQGFKQFRVRHHGEIARIEVDEEDFERILLKPLRQALLKELEGLGFSYVSLDLSGYKTGNLNKGIV</sequence>
<evidence type="ECO:0000313" key="3">
    <source>
        <dbReference type="EMBL" id="SHK85936.1"/>
    </source>
</evidence>
<dbReference type="InterPro" id="IPR005232">
    <property type="entry name" value="LarE"/>
</dbReference>
<dbReference type="CDD" id="cd01990">
    <property type="entry name" value="LarE-like"/>
    <property type="match status" value="1"/>
</dbReference>
<dbReference type="AlphaFoldDB" id="A0A1M6VXA2"/>
<dbReference type="GO" id="GO:0004066">
    <property type="term" value="F:asparagine synthase (glutamine-hydrolyzing) activity"/>
    <property type="evidence" value="ECO:0007669"/>
    <property type="project" value="InterPro"/>
</dbReference>
<dbReference type="GO" id="GO:0006529">
    <property type="term" value="P:asparagine biosynthetic process"/>
    <property type="evidence" value="ECO:0007669"/>
    <property type="project" value="InterPro"/>
</dbReference>
<reference evidence="4" key="1">
    <citation type="submission" date="2016-11" db="EMBL/GenBank/DDBJ databases">
        <authorList>
            <person name="Varghese N."/>
            <person name="Submissions S."/>
        </authorList>
    </citation>
    <scope>NUCLEOTIDE SEQUENCE [LARGE SCALE GENOMIC DNA]</scope>
    <source>
        <strain evidence="4">DSM 16219</strain>
    </source>
</reference>
<dbReference type="InterPro" id="IPR052188">
    <property type="entry name" value="Ni-pincer_cofactor_biosynth"/>
</dbReference>